<protein>
    <submittedName>
        <fullName evidence="3">Uncharacterized protein</fullName>
    </submittedName>
</protein>
<reference evidence="3" key="1">
    <citation type="submission" date="2016-06" db="EMBL/GenBank/DDBJ databases">
        <authorList>
            <person name="Cuomo C."/>
            <person name="Litvintseva A."/>
            <person name="Heitman J."/>
            <person name="Chen Y."/>
            <person name="Sun S."/>
            <person name="Springer D."/>
            <person name="Dromer F."/>
            <person name="Young S."/>
            <person name="Zeng Q."/>
            <person name="Chapman S."/>
            <person name="Gujja S."/>
            <person name="Saif S."/>
            <person name="Birren B."/>
        </authorList>
    </citation>
    <scope>NUCLEOTIDE SEQUENCE</scope>
    <source>
        <strain evidence="3">CBS 7841</strain>
    </source>
</reference>
<keyword evidence="4" id="KW-1185">Reference proteome</keyword>
<organism evidence="3 4">
    <name type="scientific">Cryptococcus depauperatus CBS 7841</name>
    <dbReference type="NCBI Taxonomy" id="1295531"/>
    <lineage>
        <taxon>Eukaryota</taxon>
        <taxon>Fungi</taxon>
        <taxon>Dikarya</taxon>
        <taxon>Basidiomycota</taxon>
        <taxon>Agaricomycotina</taxon>
        <taxon>Tremellomycetes</taxon>
        <taxon>Tremellales</taxon>
        <taxon>Cryptococcaceae</taxon>
        <taxon>Cryptococcus</taxon>
    </lineage>
</organism>
<dbReference type="PANTHER" id="PTHR12169">
    <property type="entry name" value="ATPASE N2B"/>
    <property type="match status" value="1"/>
</dbReference>
<evidence type="ECO:0000313" key="3">
    <source>
        <dbReference type="EMBL" id="WVN86821.1"/>
    </source>
</evidence>
<dbReference type="EMBL" id="CP143785">
    <property type="protein sequence ID" value="WVN86821.1"/>
    <property type="molecule type" value="Genomic_DNA"/>
</dbReference>
<dbReference type="GO" id="GO:0005524">
    <property type="term" value="F:ATP binding"/>
    <property type="evidence" value="ECO:0007669"/>
    <property type="project" value="UniProtKB-KW"/>
</dbReference>
<reference evidence="3" key="2">
    <citation type="journal article" date="2022" name="Elife">
        <title>Obligate sexual reproduction of a homothallic fungus closely related to the Cryptococcus pathogenic species complex.</title>
        <authorList>
            <person name="Passer A.R."/>
            <person name="Clancey S.A."/>
            <person name="Shea T."/>
            <person name="David-Palma M."/>
            <person name="Averette A.F."/>
            <person name="Boekhout T."/>
            <person name="Porcel B.M."/>
            <person name="Nowrousian M."/>
            <person name="Cuomo C.A."/>
            <person name="Sun S."/>
            <person name="Heitman J."/>
            <person name="Coelho M.A."/>
        </authorList>
    </citation>
    <scope>NUCLEOTIDE SEQUENCE</scope>
    <source>
        <strain evidence="3">CBS 7841</strain>
    </source>
</reference>
<dbReference type="Pfam" id="PF03969">
    <property type="entry name" value="AFG1_ATPase"/>
    <property type="match status" value="1"/>
</dbReference>
<evidence type="ECO:0000256" key="1">
    <source>
        <dbReference type="ARBA" id="ARBA00022741"/>
    </source>
</evidence>
<dbReference type="GeneID" id="91086206"/>
<dbReference type="PANTHER" id="PTHR12169:SF2">
    <property type="entry name" value="AFG1P"/>
    <property type="match status" value="1"/>
</dbReference>
<proteinExistence type="predicted"/>
<dbReference type="RefSeq" id="XP_066067521.1">
    <property type="nucleotide sequence ID" value="XM_066211424.1"/>
</dbReference>
<dbReference type="GO" id="GO:0016887">
    <property type="term" value="F:ATP hydrolysis activity"/>
    <property type="evidence" value="ECO:0007669"/>
    <property type="project" value="InterPro"/>
</dbReference>
<dbReference type="Proteomes" id="UP000094043">
    <property type="component" value="Chromosome 2"/>
</dbReference>
<reference evidence="3" key="3">
    <citation type="submission" date="2024-01" db="EMBL/GenBank/DDBJ databases">
        <authorList>
            <person name="Coelho M.A."/>
            <person name="David-Palma M."/>
            <person name="Shea T."/>
            <person name="Sun S."/>
            <person name="Cuomo C.A."/>
            <person name="Heitman J."/>
        </authorList>
    </citation>
    <scope>NUCLEOTIDE SEQUENCE</scope>
    <source>
        <strain evidence="3">CBS 7841</strain>
    </source>
</reference>
<dbReference type="InterPro" id="IPR005654">
    <property type="entry name" value="ATPase_AFG1-like"/>
</dbReference>
<dbReference type="AlphaFoldDB" id="A0AAJ8M0P0"/>
<dbReference type="KEGG" id="cdep:91086206"/>
<keyword evidence="2" id="KW-0067">ATP-binding</keyword>
<name>A0AAJ8M0P0_9TREE</name>
<gene>
    <name evidence="3" type="ORF">L203_101994</name>
</gene>
<sequence>MDKERGMAFNISHKMILQYTVLYFDELQLINASSVALTRDVLSWYWRLGGVIVTCFNHILEDLHLHGVHRERLADFLDSLKARCEVLHVDEGRSWRRGVNNHREVR</sequence>
<evidence type="ECO:0000256" key="2">
    <source>
        <dbReference type="ARBA" id="ARBA00022840"/>
    </source>
</evidence>
<keyword evidence="1" id="KW-0547">Nucleotide-binding</keyword>
<evidence type="ECO:0000313" key="4">
    <source>
        <dbReference type="Proteomes" id="UP000094043"/>
    </source>
</evidence>
<accession>A0AAJ8M0P0</accession>
<dbReference type="GO" id="GO:0005739">
    <property type="term" value="C:mitochondrion"/>
    <property type="evidence" value="ECO:0007669"/>
    <property type="project" value="TreeGrafter"/>
</dbReference>